<dbReference type="Proteomes" id="UP000236319">
    <property type="component" value="Unassembled WGS sequence"/>
</dbReference>
<sequence length="174" mass="17426">MLLNNLNIPILSHSNQPEEHFPDGLGRRQLVGVWGRGWSWRGGSGGGRCEPECEQGEEEGGTDAIEELGDGVVRQLVERVHLLDGDLQCPAEILAGPLGGVAAGGAGEAVGVPVHEAVPEERGRGGVAVHDGRAVGSVIGARGHGKTLGCAVGAAPGVAGGCGVGAGALAVLEQ</sequence>
<organism evidence="1 2">
    <name type="scientific">Babesia ovata</name>
    <dbReference type="NCBI Taxonomy" id="189622"/>
    <lineage>
        <taxon>Eukaryota</taxon>
        <taxon>Sar</taxon>
        <taxon>Alveolata</taxon>
        <taxon>Apicomplexa</taxon>
        <taxon>Aconoidasida</taxon>
        <taxon>Piroplasmida</taxon>
        <taxon>Babesiidae</taxon>
        <taxon>Babesia</taxon>
    </lineage>
</organism>
<name>A0A2H6KIP1_9APIC</name>
<keyword evidence="2" id="KW-1185">Reference proteome</keyword>
<dbReference type="VEuPathDB" id="PiroplasmaDB:BOVATA_043550"/>
<evidence type="ECO:0000313" key="2">
    <source>
        <dbReference type="Proteomes" id="UP000236319"/>
    </source>
</evidence>
<proteinExistence type="predicted"/>
<dbReference type="GeneID" id="39876632"/>
<protein>
    <submittedName>
        <fullName evidence="1">Uncharacterized protein</fullName>
    </submittedName>
</protein>
<evidence type="ECO:0000313" key="1">
    <source>
        <dbReference type="EMBL" id="GBE62862.1"/>
    </source>
</evidence>
<dbReference type="RefSeq" id="XP_028869105.1">
    <property type="nucleotide sequence ID" value="XM_029013272.1"/>
</dbReference>
<dbReference type="EMBL" id="BDSA01000007">
    <property type="protein sequence ID" value="GBE62862.1"/>
    <property type="molecule type" value="Genomic_DNA"/>
</dbReference>
<comment type="caution">
    <text evidence="1">The sequence shown here is derived from an EMBL/GenBank/DDBJ whole genome shotgun (WGS) entry which is preliminary data.</text>
</comment>
<gene>
    <name evidence="1" type="ORF">BOVATA_043550</name>
</gene>
<dbReference type="AlphaFoldDB" id="A0A2H6KIP1"/>
<accession>A0A2H6KIP1</accession>
<reference evidence="1 2" key="1">
    <citation type="journal article" date="2017" name="BMC Genomics">
        <title>Whole-genome assembly of Babesia ovata and comparative genomics between closely related pathogens.</title>
        <authorList>
            <person name="Yamagishi J."/>
            <person name="Asada M."/>
            <person name="Hakimi H."/>
            <person name="Tanaka T.Q."/>
            <person name="Sugimoto C."/>
            <person name="Kawazu S."/>
        </authorList>
    </citation>
    <scope>NUCLEOTIDE SEQUENCE [LARGE SCALE GENOMIC DNA]</scope>
    <source>
        <strain evidence="1 2">Miyake</strain>
    </source>
</reference>